<dbReference type="FunFam" id="3.40.1780.10:FF:000001">
    <property type="entry name" value="S-adenosylmethionine:tRNA ribosyltransferase-isomerase"/>
    <property type="match status" value="1"/>
</dbReference>
<comment type="function">
    <text evidence="13">Transfers and isomerizes the ribose moiety from AdoMet to the 7-aminomethyl group of 7-deazaguanine (preQ1-tRNA) to give epoxyqueuosine (oQ-tRNA).</text>
</comment>
<dbReference type="PANTHER" id="PTHR30307">
    <property type="entry name" value="S-ADENOSYLMETHIONINE:TRNA RIBOSYLTRANSFERASE-ISOMERASE"/>
    <property type="match status" value="1"/>
</dbReference>
<dbReference type="InterPro" id="IPR036100">
    <property type="entry name" value="QueA_sf"/>
</dbReference>
<organism evidence="14 15">
    <name type="scientific">Candidatus Thalassospirochaeta sargassi</name>
    <dbReference type="NCBI Taxonomy" id="3119039"/>
    <lineage>
        <taxon>Bacteria</taxon>
        <taxon>Pseudomonadati</taxon>
        <taxon>Spirochaetota</taxon>
        <taxon>Spirochaetia</taxon>
        <taxon>Spirochaetales</taxon>
        <taxon>Spirochaetaceae</taxon>
        <taxon>Candidatus Thalassospirochaeta</taxon>
    </lineage>
</organism>
<dbReference type="Pfam" id="PF02547">
    <property type="entry name" value="Queuosine_synth"/>
    <property type="match status" value="1"/>
</dbReference>
<protein>
    <recommendedName>
        <fullName evidence="11 13">S-adenosylmethionine:tRNA ribosyltransferase-isomerase</fullName>
        <ecNumber evidence="10 13">2.4.99.17</ecNumber>
    </recommendedName>
    <alternativeName>
        <fullName evidence="12 13">Queuosine biosynthesis protein QueA</fullName>
    </alternativeName>
</protein>
<dbReference type="Proteomes" id="UP001221217">
    <property type="component" value="Unassembled WGS sequence"/>
</dbReference>
<dbReference type="AlphaFoldDB" id="A0AAJ1IB15"/>
<evidence type="ECO:0000256" key="3">
    <source>
        <dbReference type="ARBA" id="ARBA00011245"/>
    </source>
</evidence>
<evidence type="ECO:0000256" key="11">
    <source>
        <dbReference type="ARBA" id="ARBA00069325"/>
    </source>
</evidence>
<comment type="subcellular location">
    <subcellularLocation>
        <location evidence="1 13">Cytoplasm</location>
    </subcellularLocation>
</comment>
<comment type="subunit">
    <text evidence="3 13">Monomer.</text>
</comment>
<evidence type="ECO:0000256" key="1">
    <source>
        <dbReference type="ARBA" id="ARBA00004496"/>
    </source>
</evidence>
<keyword evidence="7 13" id="KW-0671">Queuosine biosynthesis</keyword>
<comment type="catalytic activity">
    <reaction evidence="8 13">
        <text>7-aminomethyl-7-carbaguanosine(34) in tRNA + S-adenosyl-L-methionine = epoxyqueuosine(34) in tRNA + adenine + L-methionine + 2 H(+)</text>
        <dbReference type="Rhea" id="RHEA:32155"/>
        <dbReference type="Rhea" id="RHEA-COMP:10342"/>
        <dbReference type="Rhea" id="RHEA-COMP:18582"/>
        <dbReference type="ChEBI" id="CHEBI:15378"/>
        <dbReference type="ChEBI" id="CHEBI:16708"/>
        <dbReference type="ChEBI" id="CHEBI:57844"/>
        <dbReference type="ChEBI" id="CHEBI:59789"/>
        <dbReference type="ChEBI" id="CHEBI:82833"/>
        <dbReference type="ChEBI" id="CHEBI:194443"/>
        <dbReference type="EC" id="2.4.99.17"/>
    </reaction>
</comment>
<dbReference type="GO" id="GO:0051075">
    <property type="term" value="F:S-adenosylmethionine:tRNA ribosyltransferase-isomerase activity"/>
    <property type="evidence" value="ECO:0007669"/>
    <property type="project" value="UniProtKB-EC"/>
</dbReference>
<evidence type="ECO:0000256" key="4">
    <source>
        <dbReference type="ARBA" id="ARBA00022490"/>
    </source>
</evidence>
<evidence type="ECO:0000256" key="7">
    <source>
        <dbReference type="ARBA" id="ARBA00022785"/>
    </source>
</evidence>
<dbReference type="InterPro" id="IPR003699">
    <property type="entry name" value="QueA"/>
</dbReference>
<evidence type="ECO:0000256" key="2">
    <source>
        <dbReference type="ARBA" id="ARBA00004691"/>
    </source>
</evidence>
<dbReference type="GO" id="GO:0008616">
    <property type="term" value="P:tRNA queuosine(34) biosynthetic process"/>
    <property type="evidence" value="ECO:0007669"/>
    <property type="project" value="UniProtKB-UniRule"/>
</dbReference>
<dbReference type="EC" id="2.4.99.17" evidence="10 13"/>
<name>A0AAJ1IB15_9SPIO</name>
<keyword evidence="5 13" id="KW-0808">Transferase</keyword>
<evidence type="ECO:0000313" key="15">
    <source>
        <dbReference type="Proteomes" id="UP001221217"/>
    </source>
</evidence>
<keyword evidence="4 13" id="KW-0963">Cytoplasm</keyword>
<dbReference type="EMBL" id="JAQQAL010000010">
    <property type="protein sequence ID" value="MDC7225970.1"/>
    <property type="molecule type" value="Genomic_DNA"/>
</dbReference>
<comment type="caution">
    <text evidence="14">The sequence shown here is derived from an EMBL/GenBank/DDBJ whole genome shotgun (WGS) entry which is preliminary data.</text>
</comment>
<dbReference type="SUPFAM" id="SSF111337">
    <property type="entry name" value="QueA-like"/>
    <property type="match status" value="1"/>
</dbReference>
<dbReference type="GO" id="GO:0005737">
    <property type="term" value="C:cytoplasm"/>
    <property type="evidence" value="ECO:0007669"/>
    <property type="project" value="UniProtKB-SubCell"/>
</dbReference>
<dbReference type="NCBIfam" id="TIGR00113">
    <property type="entry name" value="queA"/>
    <property type="match status" value="1"/>
</dbReference>
<keyword evidence="6 13" id="KW-0949">S-adenosyl-L-methionine</keyword>
<reference evidence="14 15" key="1">
    <citation type="submission" date="2022-12" db="EMBL/GenBank/DDBJ databases">
        <title>Metagenome assembled genome from gulf of manar.</title>
        <authorList>
            <person name="Kohli P."/>
            <person name="Pk S."/>
            <person name="Venkata Ramana C."/>
            <person name="Sasikala C."/>
        </authorList>
    </citation>
    <scope>NUCLEOTIDE SEQUENCE [LARGE SCALE GENOMIC DNA]</scope>
    <source>
        <strain evidence="14">JB008</strain>
    </source>
</reference>
<dbReference type="Gene3D" id="2.40.10.240">
    <property type="entry name" value="QueA-like"/>
    <property type="match status" value="1"/>
</dbReference>
<evidence type="ECO:0000256" key="13">
    <source>
        <dbReference type="HAMAP-Rule" id="MF_00113"/>
    </source>
</evidence>
<evidence type="ECO:0000256" key="12">
    <source>
        <dbReference type="ARBA" id="ARBA00076160"/>
    </source>
</evidence>
<evidence type="ECO:0000256" key="6">
    <source>
        <dbReference type="ARBA" id="ARBA00022691"/>
    </source>
</evidence>
<dbReference type="Gene3D" id="3.40.1780.10">
    <property type="entry name" value="QueA-like"/>
    <property type="match status" value="1"/>
</dbReference>
<dbReference type="InterPro" id="IPR042118">
    <property type="entry name" value="QueA_dom1"/>
</dbReference>
<dbReference type="HAMAP" id="MF_00113">
    <property type="entry name" value="QueA"/>
    <property type="match status" value="1"/>
</dbReference>
<comment type="pathway">
    <text evidence="2 13">tRNA modification; tRNA-queuosine biosynthesis.</text>
</comment>
<dbReference type="PANTHER" id="PTHR30307:SF0">
    <property type="entry name" value="S-ADENOSYLMETHIONINE:TRNA RIBOSYLTRANSFERASE-ISOMERASE"/>
    <property type="match status" value="1"/>
</dbReference>
<dbReference type="NCBIfam" id="NF001140">
    <property type="entry name" value="PRK00147.1"/>
    <property type="match status" value="1"/>
</dbReference>
<comment type="similarity">
    <text evidence="9 13">Belongs to the QueA family.</text>
</comment>
<proteinExistence type="inferred from homology"/>
<evidence type="ECO:0000256" key="10">
    <source>
        <dbReference type="ARBA" id="ARBA00066503"/>
    </source>
</evidence>
<gene>
    <name evidence="13 14" type="primary">queA</name>
    <name evidence="14" type="ORF">PQJ61_04315</name>
</gene>
<dbReference type="InterPro" id="IPR042119">
    <property type="entry name" value="QueA_dom2"/>
</dbReference>
<accession>A0AAJ1IB15</accession>
<sequence>MKTSHFSFELPEELIAQYPSDSRGESRLMMLNRETGAINHHSINELPSLLPEGSLMVFNNSRVRKARIYGESSTGGKVEFLLIKALPEENTEGKTWLAMVSKAKKQKPGKRFRFAGGLEGEIIRIEGSHRVLGFSETVDDEWLDIHGRMPLPPYIKREDEFSDAERYQTVYSEKTGSIAAPTAGLHFTDKIMSDIASHGIETAFISLHVGLGTFLPVRTEDISDHKMHCEDYEISAAAADAINKAASEKRSIVAVGTTSVRTLESEAARLGRAGVESGRRSTDIFIYPGREFSIVNHMVTNFHTPESSLLMLVSAFAGKKNIDKAYQTAIDNKYRFYSYGDAMFII</sequence>
<evidence type="ECO:0000256" key="9">
    <source>
        <dbReference type="ARBA" id="ARBA00061210"/>
    </source>
</evidence>
<evidence type="ECO:0000256" key="5">
    <source>
        <dbReference type="ARBA" id="ARBA00022679"/>
    </source>
</evidence>
<evidence type="ECO:0000313" key="14">
    <source>
        <dbReference type="EMBL" id="MDC7225970.1"/>
    </source>
</evidence>
<keyword evidence="14" id="KW-0328">Glycosyltransferase</keyword>
<evidence type="ECO:0000256" key="8">
    <source>
        <dbReference type="ARBA" id="ARBA00052751"/>
    </source>
</evidence>